<dbReference type="EMBL" id="MASJ01000001">
    <property type="protein sequence ID" value="OCS88337.1"/>
    <property type="molecule type" value="Genomic_DNA"/>
</dbReference>
<dbReference type="GO" id="GO:0005886">
    <property type="term" value="C:plasma membrane"/>
    <property type="evidence" value="ECO:0007669"/>
    <property type="project" value="UniProtKB-SubCell"/>
</dbReference>
<evidence type="ECO:0000256" key="4">
    <source>
        <dbReference type="ARBA" id="ARBA00022989"/>
    </source>
</evidence>
<evidence type="ECO:0000259" key="7">
    <source>
        <dbReference type="Pfam" id="PF06271"/>
    </source>
</evidence>
<reference evidence="8 9" key="1">
    <citation type="submission" date="2016-07" db="EMBL/GenBank/DDBJ databases">
        <title>Caryophanon tenue genome sequencing.</title>
        <authorList>
            <person name="Verma A."/>
            <person name="Pal Y."/>
            <person name="Krishnamurthi S."/>
        </authorList>
    </citation>
    <scope>NUCLEOTIDE SEQUENCE [LARGE SCALE GENOMIC DNA]</scope>
    <source>
        <strain evidence="8 9">DSM 14152</strain>
    </source>
</reference>
<proteinExistence type="predicted"/>
<dbReference type="STRING" id="33978.A6M13_00385"/>
<evidence type="ECO:0000256" key="3">
    <source>
        <dbReference type="ARBA" id="ARBA00022692"/>
    </source>
</evidence>
<dbReference type="InterPro" id="IPR051791">
    <property type="entry name" value="Pra-immunoreactive"/>
</dbReference>
<keyword evidence="2" id="KW-1003">Cell membrane</keyword>
<feature type="transmembrane region" description="Helical" evidence="6">
    <location>
        <begin position="48"/>
        <end position="70"/>
    </location>
</feature>
<dbReference type="OrthoDB" id="9793824at2"/>
<dbReference type="AlphaFoldDB" id="A0A1C0YMC6"/>
<sequence>MSEFTQNDEQQPARDVTPSEEAVMITPARKHKKELVLEAKTAGFWMRFWAYIIDLLIIFALTSIIVKPIFYVIGTTTDEYTWYAPFTIASAVIFYGYFVLMTKFTGQTVGKMIFGLRVVADNGKKLTWGAVLFREWIGRFISVKTVIFYVLVAVLPNNKGLHDLIADTVVVHEETYLRKEKEEEPVWKSAPSDTTMPTS</sequence>
<dbReference type="PANTHER" id="PTHR36115">
    <property type="entry name" value="PROLINE-RICH ANTIGEN HOMOLOG-RELATED"/>
    <property type="match status" value="1"/>
</dbReference>
<keyword evidence="5 6" id="KW-0472">Membrane</keyword>
<dbReference type="InterPro" id="IPR010432">
    <property type="entry name" value="RDD"/>
</dbReference>
<feature type="domain" description="RDD" evidence="7">
    <location>
        <begin position="41"/>
        <end position="166"/>
    </location>
</feature>
<dbReference type="Pfam" id="PF06271">
    <property type="entry name" value="RDD"/>
    <property type="match status" value="1"/>
</dbReference>
<keyword evidence="9" id="KW-1185">Reference proteome</keyword>
<feature type="transmembrane region" description="Helical" evidence="6">
    <location>
        <begin position="82"/>
        <end position="102"/>
    </location>
</feature>
<keyword evidence="4 6" id="KW-1133">Transmembrane helix</keyword>
<comment type="subcellular location">
    <subcellularLocation>
        <location evidence="1">Cell membrane</location>
        <topology evidence="1">Multi-pass membrane protein</topology>
    </subcellularLocation>
</comment>
<evidence type="ECO:0000256" key="5">
    <source>
        <dbReference type="ARBA" id="ARBA00023136"/>
    </source>
</evidence>
<gene>
    <name evidence="8" type="ORF">A6M13_00385</name>
</gene>
<name>A0A1C0YMC6_9BACL</name>
<evidence type="ECO:0000256" key="2">
    <source>
        <dbReference type="ARBA" id="ARBA00022475"/>
    </source>
</evidence>
<organism evidence="8 9">
    <name type="scientific">Caryophanon tenue</name>
    <dbReference type="NCBI Taxonomy" id="33978"/>
    <lineage>
        <taxon>Bacteria</taxon>
        <taxon>Bacillati</taxon>
        <taxon>Bacillota</taxon>
        <taxon>Bacilli</taxon>
        <taxon>Bacillales</taxon>
        <taxon>Caryophanaceae</taxon>
        <taxon>Caryophanon</taxon>
    </lineage>
</organism>
<evidence type="ECO:0000256" key="1">
    <source>
        <dbReference type="ARBA" id="ARBA00004651"/>
    </source>
</evidence>
<dbReference type="PANTHER" id="PTHR36115:SF9">
    <property type="entry name" value="LMO1584 PROTEIN"/>
    <property type="match status" value="1"/>
</dbReference>
<evidence type="ECO:0000256" key="6">
    <source>
        <dbReference type="SAM" id="Phobius"/>
    </source>
</evidence>
<protein>
    <recommendedName>
        <fullName evidence="7">RDD domain-containing protein</fullName>
    </recommendedName>
</protein>
<keyword evidence="3 6" id="KW-0812">Transmembrane</keyword>
<evidence type="ECO:0000313" key="9">
    <source>
        <dbReference type="Proteomes" id="UP000093199"/>
    </source>
</evidence>
<evidence type="ECO:0000313" key="8">
    <source>
        <dbReference type="EMBL" id="OCS88337.1"/>
    </source>
</evidence>
<dbReference type="RefSeq" id="WP_066542133.1">
    <property type="nucleotide sequence ID" value="NZ_MASJ01000001.1"/>
</dbReference>
<comment type="caution">
    <text evidence="8">The sequence shown here is derived from an EMBL/GenBank/DDBJ whole genome shotgun (WGS) entry which is preliminary data.</text>
</comment>
<dbReference type="Proteomes" id="UP000093199">
    <property type="component" value="Unassembled WGS sequence"/>
</dbReference>
<accession>A0A1C0YMC6</accession>